<feature type="region of interest" description="Disordered" evidence="2">
    <location>
        <begin position="80"/>
        <end position="102"/>
    </location>
</feature>
<feature type="transmembrane region" description="Helical" evidence="3">
    <location>
        <begin position="6"/>
        <end position="29"/>
    </location>
</feature>
<geneLocation type="mitochondrion" evidence="4"/>
<feature type="coiled-coil region" evidence="1">
    <location>
        <begin position="187"/>
        <end position="214"/>
    </location>
</feature>
<reference evidence="4" key="1">
    <citation type="submission" date="2019-08" db="EMBL/GenBank/DDBJ databases">
        <title>The mitochondrial genome sequence of Ganoderma sp. strain Zizhi S2, merged Ganoderma duropora and G. sinense into a new complex species.</title>
        <authorList>
            <person name="Chen T.-Q."/>
            <person name="Xu X.-L."/>
        </authorList>
    </citation>
    <scope>NUCLEOTIDE SEQUENCE</scope>
    <source>
        <strain evidence="4">Zizhi S2</strain>
    </source>
</reference>
<feature type="transmembrane region" description="Helical" evidence="3">
    <location>
        <begin position="304"/>
        <end position="327"/>
    </location>
</feature>
<feature type="coiled-coil region" evidence="1">
    <location>
        <begin position="102"/>
        <end position="150"/>
    </location>
</feature>
<organism evidence="4">
    <name type="scientific">Ganoderma sp. TQC-2021a</name>
    <dbReference type="NCBI Taxonomy" id="2816325"/>
    <lineage>
        <taxon>Eukaryota</taxon>
        <taxon>Fungi</taxon>
        <taxon>Dikarya</taxon>
        <taxon>Basidiomycota</taxon>
        <taxon>Agaricomycotina</taxon>
        <taxon>Agaricomycetes</taxon>
        <taxon>Polyporales</taxon>
        <taxon>Polyporaceae</taxon>
        <taxon>Ganoderma</taxon>
    </lineage>
</organism>
<proteinExistence type="predicted"/>
<protein>
    <submittedName>
        <fullName evidence="4">Uncharacterized protein</fullName>
    </submittedName>
</protein>
<dbReference type="AlphaFoldDB" id="A0A8A5R7W7"/>
<evidence type="ECO:0000256" key="3">
    <source>
        <dbReference type="SAM" id="Phobius"/>
    </source>
</evidence>
<dbReference type="EMBL" id="MN356101">
    <property type="protein sequence ID" value="QTG38645.1"/>
    <property type="molecule type" value="Genomic_DNA"/>
</dbReference>
<keyword evidence="1" id="KW-0175">Coiled coil</keyword>
<keyword evidence="4" id="KW-0496">Mitochondrion</keyword>
<evidence type="ECO:0000256" key="1">
    <source>
        <dbReference type="SAM" id="Coils"/>
    </source>
</evidence>
<name>A0A8A5R7W7_9APHY</name>
<keyword evidence="3" id="KW-0472">Membrane</keyword>
<feature type="transmembrane region" description="Helical" evidence="3">
    <location>
        <begin position="250"/>
        <end position="274"/>
    </location>
</feature>
<evidence type="ECO:0000256" key="2">
    <source>
        <dbReference type="SAM" id="MobiDB-lite"/>
    </source>
</evidence>
<keyword evidence="3" id="KW-0812">Transmembrane</keyword>
<accession>A0A8A5R7W7</accession>
<keyword evidence="3" id="KW-1133">Transmembrane helix</keyword>
<evidence type="ECO:0000313" key="4">
    <source>
        <dbReference type="EMBL" id="QTG38645.1"/>
    </source>
</evidence>
<sequence length="340" mass="39116">MFINTTLSISLIIKFIYLIFFILITIYLLSLEDEINTRVNSKPLRQSSGKLSKHLRDGILLYGPALIAYQSLIDKWSSTDTSSNSKTAPKENESQTIATPKENDNKLEIKNLKATIQNQKEEIGIHKAHIKNLESEKKTIETRLQEKYEQIISTAKNYVHSKEKVTFSLDKLNEIEQLKAKNSGASLTKEEEDLVKLEAKYRKEVLDATNAQKECEQAIKNYLNKDKPSKSSVIDFDLQSFLNSLSTEELLAFAGILLNSLVLSHTISIILTLYGDYLINKFNLENRYPRLAKLINLRRTLQAYYLRISFIWIFLAVIPQLVVYIMILEPRLGEIFNIFM</sequence>
<gene>
    <name evidence="4" type="primary">orf340</name>
</gene>